<evidence type="ECO:0000313" key="4">
    <source>
        <dbReference type="Proteomes" id="UP001500604"/>
    </source>
</evidence>
<comment type="caution">
    <text evidence="3">The sequence shown here is derived from an EMBL/GenBank/DDBJ whole genome shotgun (WGS) entry which is preliminary data.</text>
</comment>
<reference evidence="4" key="1">
    <citation type="journal article" date="2019" name="Int. J. Syst. Evol. Microbiol.">
        <title>The Global Catalogue of Microorganisms (GCM) 10K type strain sequencing project: providing services to taxonomists for standard genome sequencing and annotation.</title>
        <authorList>
            <consortium name="The Broad Institute Genomics Platform"/>
            <consortium name="The Broad Institute Genome Sequencing Center for Infectious Disease"/>
            <person name="Wu L."/>
            <person name="Ma J."/>
        </authorList>
    </citation>
    <scope>NUCLEOTIDE SEQUENCE [LARGE SCALE GENOMIC DNA]</scope>
    <source>
        <strain evidence="4">JCM 17805</strain>
    </source>
</reference>
<evidence type="ECO:0000256" key="1">
    <source>
        <dbReference type="SAM" id="Coils"/>
    </source>
</evidence>
<organism evidence="3 4">
    <name type="scientific">Kistimonas scapharcae</name>
    <dbReference type="NCBI Taxonomy" id="1036133"/>
    <lineage>
        <taxon>Bacteria</taxon>
        <taxon>Pseudomonadati</taxon>
        <taxon>Pseudomonadota</taxon>
        <taxon>Gammaproteobacteria</taxon>
        <taxon>Oceanospirillales</taxon>
        <taxon>Endozoicomonadaceae</taxon>
        <taxon>Kistimonas</taxon>
    </lineage>
</organism>
<keyword evidence="4" id="KW-1185">Reference proteome</keyword>
<gene>
    <name evidence="3" type="ORF">GCM10023116_20250</name>
</gene>
<dbReference type="RefSeq" id="WP_345195727.1">
    <property type="nucleotide sequence ID" value="NZ_BAABFL010000289.1"/>
</dbReference>
<keyword evidence="1" id="KW-0175">Coiled coil</keyword>
<protein>
    <submittedName>
        <fullName evidence="3">Uncharacterized protein</fullName>
    </submittedName>
</protein>
<keyword evidence="2" id="KW-0812">Transmembrane</keyword>
<accession>A0ABP8V3V6</accession>
<feature type="transmembrane region" description="Helical" evidence="2">
    <location>
        <begin position="12"/>
        <end position="34"/>
    </location>
</feature>
<keyword evidence="2" id="KW-0472">Membrane</keyword>
<feature type="coiled-coil region" evidence="1">
    <location>
        <begin position="37"/>
        <end position="73"/>
    </location>
</feature>
<evidence type="ECO:0000256" key="2">
    <source>
        <dbReference type="SAM" id="Phobius"/>
    </source>
</evidence>
<evidence type="ECO:0000313" key="3">
    <source>
        <dbReference type="EMBL" id="GAA4649745.1"/>
    </source>
</evidence>
<keyword evidence="2" id="KW-1133">Transmembrane helix</keyword>
<dbReference type="Proteomes" id="UP001500604">
    <property type="component" value="Unassembled WGS sequence"/>
</dbReference>
<name>A0ABP8V3V6_9GAMM</name>
<proteinExistence type="predicted"/>
<sequence length="115" mass="13160">MRFTNDVSLGQVIQALSPILTGAAIMLYASAYFLGDVENTKKDVVENREAIAKEELERKREDERLEAAFKSRTGEVKQQIKDLEERIRIPLKDMQDDIKFLVREKIKNGSKTSSD</sequence>
<dbReference type="EMBL" id="BAABFL010000289">
    <property type="protein sequence ID" value="GAA4649745.1"/>
    <property type="molecule type" value="Genomic_DNA"/>
</dbReference>